<dbReference type="Proteomes" id="UP000230463">
    <property type="component" value="Unassembled WGS sequence"/>
</dbReference>
<dbReference type="GO" id="GO:0005524">
    <property type="term" value="F:ATP binding"/>
    <property type="evidence" value="ECO:0007669"/>
    <property type="project" value="InterPro"/>
</dbReference>
<evidence type="ECO:0000313" key="2">
    <source>
        <dbReference type="EMBL" id="PIT62567.1"/>
    </source>
</evidence>
<dbReference type="SUPFAM" id="SSF52540">
    <property type="entry name" value="P-loop containing nucleoside triphosphate hydrolases"/>
    <property type="match status" value="1"/>
</dbReference>
<dbReference type="PANTHER" id="PTHR30050:SF4">
    <property type="entry name" value="ATP-BINDING PROTEIN RV3427C IN INSERTION SEQUENCE-RELATED"/>
    <property type="match status" value="1"/>
</dbReference>
<evidence type="ECO:0000259" key="1">
    <source>
        <dbReference type="SMART" id="SM00382"/>
    </source>
</evidence>
<dbReference type="PANTHER" id="PTHR30050">
    <property type="entry name" value="CHROMOSOMAL REPLICATION INITIATOR PROTEIN DNAA"/>
    <property type="match status" value="1"/>
</dbReference>
<comment type="caution">
    <text evidence="2">The sequence shown here is derived from an EMBL/GenBank/DDBJ whole genome shotgun (WGS) entry which is preliminary data.</text>
</comment>
<dbReference type="InterPro" id="IPR027417">
    <property type="entry name" value="P-loop_NTPase"/>
</dbReference>
<dbReference type="CDD" id="cd00009">
    <property type="entry name" value="AAA"/>
    <property type="match status" value="1"/>
</dbReference>
<protein>
    <recommendedName>
        <fullName evidence="1">AAA+ ATPase domain-containing protein</fullName>
    </recommendedName>
</protein>
<dbReference type="Gene3D" id="3.40.50.300">
    <property type="entry name" value="P-loop containing nucleotide triphosphate hydrolases"/>
    <property type="match status" value="1"/>
</dbReference>
<dbReference type="GO" id="GO:0006260">
    <property type="term" value="P:DNA replication"/>
    <property type="evidence" value="ECO:0007669"/>
    <property type="project" value="TreeGrafter"/>
</dbReference>
<dbReference type="InterPro" id="IPR003593">
    <property type="entry name" value="AAA+_ATPase"/>
</dbReference>
<dbReference type="AlphaFoldDB" id="A0A855FWI7"/>
<organism evidence="2 3">
    <name type="scientific">Snodgrassella alvi</name>
    <dbReference type="NCBI Taxonomy" id="1196083"/>
    <lineage>
        <taxon>Bacteria</taxon>
        <taxon>Pseudomonadati</taxon>
        <taxon>Pseudomonadota</taxon>
        <taxon>Betaproteobacteria</taxon>
        <taxon>Neisseriales</taxon>
        <taxon>Neisseriaceae</taxon>
        <taxon>Snodgrassella</taxon>
    </lineage>
</organism>
<dbReference type="RefSeq" id="WP_100099692.1">
    <property type="nucleotide sequence ID" value="NZ_MDUZ01000051.1"/>
</dbReference>
<sequence length="270" mass="30528">MVSGLTSVGHMLANLPQLVVIEQYTTTCGTHGEYQQTKYQSGRVTKCPECEREREQQRIEYEKKKLEQAEAIKKSQLINKLLGDSGIPKRYINKKFSDYVITNPEQQATANDVKAFAKEFSQPDGHSGRCLIFVGNPGTGKTYLAIMLAKHVIQNCHGTARYTTASELIRLIRESKSFSSKYSETELIEAHASCNLLIIDEVLDIQYLTEAEKRILFDIIDARYRNMNPTIAISNRTIEDLKKALGLPIMERLKEGGGLILGFNWGSYRE</sequence>
<dbReference type="InterPro" id="IPR002611">
    <property type="entry name" value="IstB_ATP-bd"/>
</dbReference>
<proteinExistence type="predicted"/>
<dbReference type="Pfam" id="PF01695">
    <property type="entry name" value="IstB_IS21"/>
    <property type="match status" value="1"/>
</dbReference>
<dbReference type="EMBL" id="MEIU01000005">
    <property type="protein sequence ID" value="PIT62567.1"/>
    <property type="molecule type" value="Genomic_DNA"/>
</dbReference>
<reference evidence="2 3" key="1">
    <citation type="journal article" date="2017" name="MBio">
        <title>Type VI secretion-mediated competition in the bee gut microbiome.</title>
        <authorList>
            <person name="Steele M.I."/>
            <person name="Kwong W.K."/>
            <person name="Powell J.E."/>
            <person name="Whiteley M."/>
            <person name="Moran N.A."/>
        </authorList>
    </citation>
    <scope>NUCLEOTIDE SEQUENCE [LARGE SCALE GENOMIC DNA]</scope>
    <source>
        <strain evidence="2 3">HK3</strain>
    </source>
</reference>
<evidence type="ECO:0000313" key="3">
    <source>
        <dbReference type="Proteomes" id="UP000230463"/>
    </source>
</evidence>
<gene>
    <name evidence="2" type="ORF">BHC57_01145</name>
</gene>
<feature type="domain" description="AAA+ ATPase" evidence="1">
    <location>
        <begin position="127"/>
        <end position="259"/>
    </location>
</feature>
<dbReference type="SMART" id="SM00382">
    <property type="entry name" value="AAA"/>
    <property type="match status" value="1"/>
</dbReference>
<accession>A0A855FWI7</accession>
<dbReference type="OrthoDB" id="9773429at2"/>
<name>A0A855FWI7_9NEIS</name>